<evidence type="ECO:0000256" key="4">
    <source>
        <dbReference type="ARBA" id="ARBA00012272"/>
    </source>
</evidence>
<dbReference type="InterPro" id="IPR002022">
    <property type="entry name" value="Pec_lyase"/>
</dbReference>
<dbReference type="InterPro" id="IPR018082">
    <property type="entry name" value="AmbAllergen"/>
</dbReference>
<dbReference type="EMBL" id="KI397628">
    <property type="protein sequence ID" value="ERM93592.1"/>
    <property type="molecule type" value="Genomic_DNA"/>
</dbReference>
<comment type="pathway">
    <text evidence="2 10">Glycan metabolism; pectin degradation; 2-dehydro-3-deoxy-D-gluconate from pectin: step 2/5.</text>
</comment>
<comment type="similarity">
    <text evidence="3 10">Belongs to the polysaccharide lyase 1 family.</text>
</comment>
<dbReference type="Gramene" id="ERM93592">
    <property type="protein sequence ID" value="ERM93592"/>
    <property type="gene ID" value="AMTR_s00004p00123190"/>
</dbReference>
<dbReference type="PRINTS" id="PR00807">
    <property type="entry name" value="AMBALLERGEN"/>
</dbReference>
<dbReference type="OMA" id="FNRDVHR"/>
<keyword evidence="6" id="KW-0732">Signal</keyword>
<evidence type="ECO:0000313" key="15">
    <source>
        <dbReference type="Proteomes" id="UP000017836"/>
    </source>
</evidence>
<evidence type="ECO:0000256" key="11">
    <source>
        <dbReference type="SAM" id="MobiDB-lite"/>
    </source>
</evidence>
<dbReference type="GO" id="GO:0030570">
    <property type="term" value="F:pectate lyase activity"/>
    <property type="evidence" value="ECO:0000318"/>
    <property type="project" value="GO_Central"/>
</dbReference>
<keyword evidence="8" id="KW-0325">Glycoprotein</keyword>
<evidence type="ECO:0000256" key="5">
    <source>
        <dbReference type="ARBA" id="ARBA00022723"/>
    </source>
</evidence>
<keyword evidence="5 10" id="KW-0479">Metal-binding</keyword>
<accession>W1NDI6</accession>
<evidence type="ECO:0000256" key="3">
    <source>
        <dbReference type="ARBA" id="ARBA00010980"/>
    </source>
</evidence>
<keyword evidence="12" id="KW-0812">Transmembrane</keyword>
<dbReference type="KEGG" id="atr:18421547"/>
<dbReference type="GO" id="GO:0045490">
    <property type="term" value="P:pectin catabolic process"/>
    <property type="evidence" value="ECO:0007669"/>
    <property type="project" value="UniProtKB-UniPathway"/>
</dbReference>
<feature type="compositionally biased region" description="Basic and acidic residues" evidence="11">
    <location>
        <begin position="29"/>
        <end position="44"/>
    </location>
</feature>
<evidence type="ECO:0000313" key="14">
    <source>
        <dbReference type="EMBL" id="ERM93592.1"/>
    </source>
</evidence>
<dbReference type="EC" id="4.2.2.2" evidence="4 10"/>
<dbReference type="HOGENOM" id="CLU_026608_0_1_1"/>
<dbReference type="eggNOG" id="ENOG502QQE2">
    <property type="taxonomic scope" value="Eukaryota"/>
</dbReference>
<dbReference type="SMART" id="SM00656">
    <property type="entry name" value="Amb_all"/>
    <property type="match status" value="1"/>
</dbReference>
<evidence type="ECO:0000256" key="12">
    <source>
        <dbReference type="SAM" id="Phobius"/>
    </source>
</evidence>
<dbReference type="SUPFAM" id="SSF51126">
    <property type="entry name" value="Pectin lyase-like"/>
    <property type="match status" value="1"/>
</dbReference>
<evidence type="ECO:0000256" key="7">
    <source>
        <dbReference type="ARBA" id="ARBA00022837"/>
    </source>
</evidence>
<keyword evidence="9 10" id="KW-0456">Lyase</keyword>
<comment type="cofactor">
    <cofactor evidence="10">
        <name>Ca(2+)</name>
        <dbReference type="ChEBI" id="CHEBI:29108"/>
    </cofactor>
    <text evidence="10">Binds 1 Ca(2+) ion. Required for its activity.</text>
</comment>
<keyword evidence="12" id="KW-1133">Transmembrane helix</keyword>
<keyword evidence="15" id="KW-1185">Reference proteome</keyword>
<keyword evidence="12" id="KW-0472">Membrane</keyword>
<dbReference type="PANTHER" id="PTHR31683:SF130">
    <property type="entry name" value="PECTATE LYASE 1-RELATED"/>
    <property type="match status" value="1"/>
</dbReference>
<evidence type="ECO:0000256" key="2">
    <source>
        <dbReference type="ARBA" id="ARBA00005220"/>
    </source>
</evidence>
<dbReference type="InterPro" id="IPR012334">
    <property type="entry name" value="Pectin_lyas_fold"/>
</dbReference>
<comment type="catalytic activity">
    <reaction evidence="1 10">
        <text>Eliminative cleavage of (1-&gt;4)-alpha-D-galacturonan to give oligosaccharides with 4-deoxy-alpha-D-galact-4-enuronosyl groups at their non-reducing ends.</text>
        <dbReference type="EC" id="4.2.2.2"/>
    </reaction>
</comment>
<dbReference type="InterPro" id="IPR007524">
    <property type="entry name" value="Pec_lyase_N"/>
</dbReference>
<evidence type="ECO:0000256" key="1">
    <source>
        <dbReference type="ARBA" id="ARBA00000695"/>
    </source>
</evidence>
<evidence type="ECO:0000256" key="8">
    <source>
        <dbReference type="ARBA" id="ARBA00023180"/>
    </source>
</evidence>
<feature type="region of interest" description="Disordered" evidence="11">
    <location>
        <begin position="29"/>
        <end position="51"/>
    </location>
</feature>
<protein>
    <recommendedName>
        <fullName evidence="4 10">Pectate lyase</fullName>
        <ecNumber evidence="4 10">4.2.2.2</ecNumber>
    </recommendedName>
</protein>
<organism evidence="14 15">
    <name type="scientific">Amborella trichopoda</name>
    <dbReference type="NCBI Taxonomy" id="13333"/>
    <lineage>
        <taxon>Eukaryota</taxon>
        <taxon>Viridiplantae</taxon>
        <taxon>Streptophyta</taxon>
        <taxon>Embryophyta</taxon>
        <taxon>Tracheophyta</taxon>
        <taxon>Spermatophyta</taxon>
        <taxon>Magnoliopsida</taxon>
        <taxon>Amborellales</taxon>
        <taxon>Amborellaceae</taxon>
        <taxon>Amborella</taxon>
    </lineage>
</organism>
<dbReference type="STRING" id="13333.W1NDI6"/>
<evidence type="ECO:0000256" key="9">
    <source>
        <dbReference type="ARBA" id="ARBA00023239"/>
    </source>
</evidence>
<dbReference type="GO" id="GO:0046872">
    <property type="term" value="F:metal ion binding"/>
    <property type="evidence" value="ECO:0007669"/>
    <property type="project" value="UniProtKB-KW"/>
</dbReference>
<feature type="transmembrane region" description="Helical" evidence="12">
    <location>
        <begin position="6"/>
        <end position="22"/>
    </location>
</feature>
<dbReference type="AlphaFoldDB" id="W1NDI6"/>
<reference evidence="15" key="1">
    <citation type="journal article" date="2013" name="Science">
        <title>The Amborella genome and the evolution of flowering plants.</title>
        <authorList>
            <consortium name="Amborella Genome Project"/>
        </authorList>
    </citation>
    <scope>NUCLEOTIDE SEQUENCE [LARGE SCALE GENOMIC DNA]</scope>
</reference>
<proteinExistence type="inferred from homology"/>
<sequence length="479" mass="54287">MEKLLARIILVIMAIAFILMIVRQYQSESRAKDERERERERERQASNGTSRYQVRSNLHYDSVLQTRAHRSLVDDSVLEARAHQSWLEAQAAYEPDPEAVSRNLTHLVHMELPSGNHMRRQLGRRWHGPCVATNPIDRCWRCDQKWHTNRKKLADCAMGFGQQALGGKYGRYYVVTDPSDNDLLNPKPGTLRHAVIQNEPLWIIFQRDMVIKLTEELMVNSFKTVDGRGANVHIAYGACITIQYVKNVIIHGLHIHDCKAGNGGMIRDSEDHFGIRTRSDGDGISIYGSTNVWVDHNTLSKCQDGLVDAIMGSTAITISNNHFSKHDEVLLLGGSDLYPMDKVMQVTVAFNHFGKGLSQRMPRCRFGYFHVVNNDYTHWGKYAIGGSMNPTILSQGNRFVAPLDPYFKEITKRFGPDLDWGSWNWKSEGDLFKNGAIFTQSGNGRKYERKISIRAKPGSYVGILTRFSGALKCKTGTPC</sequence>
<evidence type="ECO:0000256" key="10">
    <source>
        <dbReference type="RuleBase" id="RU361123"/>
    </source>
</evidence>
<name>W1NDI6_AMBTC</name>
<dbReference type="Proteomes" id="UP000017836">
    <property type="component" value="Unassembled WGS sequence"/>
</dbReference>
<dbReference type="InterPro" id="IPR045032">
    <property type="entry name" value="PEL"/>
</dbReference>
<evidence type="ECO:0000256" key="6">
    <source>
        <dbReference type="ARBA" id="ARBA00022729"/>
    </source>
</evidence>
<dbReference type="InterPro" id="IPR011050">
    <property type="entry name" value="Pectin_lyase_fold/virulence"/>
</dbReference>
<dbReference type="Pfam" id="PF04431">
    <property type="entry name" value="Pec_lyase_N"/>
    <property type="match status" value="1"/>
</dbReference>
<dbReference type="Pfam" id="PF00544">
    <property type="entry name" value="Pectate_lyase_4"/>
    <property type="match status" value="1"/>
</dbReference>
<dbReference type="UniPathway" id="UPA00545">
    <property type="reaction ID" value="UER00824"/>
</dbReference>
<dbReference type="Gene3D" id="2.160.20.10">
    <property type="entry name" value="Single-stranded right-handed beta-helix, Pectin lyase-like"/>
    <property type="match status" value="1"/>
</dbReference>
<gene>
    <name evidence="14" type="ORF">AMTR_s00004p00123190</name>
</gene>
<evidence type="ECO:0000259" key="13">
    <source>
        <dbReference type="SMART" id="SM00656"/>
    </source>
</evidence>
<dbReference type="PANTHER" id="PTHR31683">
    <property type="entry name" value="PECTATE LYASE 18-RELATED"/>
    <property type="match status" value="1"/>
</dbReference>
<feature type="domain" description="Pectate lyase" evidence="13">
    <location>
        <begin position="208"/>
        <end position="405"/>
    </location>
</feature>
<keyword evidence="7 10" id="KW-0106">Calcium</keyword>
<dbReference type="OrthoDB" id="1637350at2759"/>